<proteinExistence type="predicted"/>
<comment type="caution">
    <text evidence="1">The sequence shown here is derived from an EMBL/GenBank/DDBJ whole genome shotgun (WGS) entry which is preliminary data.</text>
</comment>
<gene>
    <name evidence="1" type="ORF">A2161_08115</name>
</gene>
<name>A0A1F7RHP7_9BACT</name>
<accession>A0A1F7RHP7</accession>
<evidence type="ECO:0008006" key="3">
    <source>
        <dbReference type="Google" id="ProtNLM"/>
    </source>
</evidence>
<sequence>MTDWVNAEETFQALLDESDLSENQLLRFSYAQSLFYQEKYDLAATSYFQSLKNGEENENSLITRFYLAKSLMHLGELSVAQGYYDDFLIRAGKLSKYSENISHLVQLAQIETADLTVAAKKYETAFKQYSDVLNEVTGPDHAWIEAQMKYCRIKMKIEPETAVDLEKINNSAMLEDKWHQVVASNLILMQQYPDYFRGGTN</sequence>
<dbReference type="SUPFAM" id="SSF48452">
    <property type="entry name" value="TPR-like"/>
    <property type="match status" value="1"/>
</dbReference>
<dbReference type="AlphaFoldDB" id="A0A1F7RHP7"/>
<protein>
    <recommendedName>
        <fullName evidence="3">Outer membrane lipoprotein BamD-like domain-containing protein</fullName>
    </recommendedName>
</protein>
<organism evidence="1 2">
    <name type="scientific">Candidatus Schekmanbacteria bacterium RBG_13_48_7</name>
    <dbReference type="NCBI Taxonomy" id="1817878"/>
    <lineage>
        <taxon>Bacteria</taxon>
        <taxon>Candidatus Schekmaniibacteriota</taxon>
    </lineage>
</organism>
<evidence type="ECO:0000313" key="2">
    <source>
        <dbReference type="Proteomes" id="UP000179266"/>
    </source>
</evidence>
<dbReference type="InterPro" id="IPR011990">
    <property type="entry name" value="TPR-like_helical_dom_sf"/>
</dbReference>
<dbReference type="EMBL" id="MGDD01000355">
    <property type="protein sequence ID" value="OGL41069.1"/>
    <property type="molecule type" value="Genomic_DNA"/>
</dbReference>
<reference evidence="1 2" key="1">
    <citation type="journal article" date="2016" name="Nat. Commun.">
        <title>Thousands of microbial genomes shed light on interconnected biogeochemical processes in an aquifer system.</title>
        <authorList>
            <person name="Anantharaman K."/>
            <person name="Brown C.T."/>
            <person name="Hug L.A."/>
            <person name="Sharon I."/>
            <person name="Castelle C.J."/>
            <person name="Probst A.J."/>
            <person name="Thomas B.C."/>
            <person name="Singh A."/>
            <person name="Wilkins M.J."/>
            <person name="Karaoz U."/>
            <person name="Brodie E.L."/>
            <person name="Williams K.H."/>
            <person name="Hubbard S.S."/>
            <person name="Banfield J.F."/>
        </authorList>
    </citation>
    <scope>NUCLEOTIDE SEQUENCE [LARGE SCALE GENOMIC DNA]</scope>
</reference>
<dbReference type="Proteomes" id="UP000179266">
    <property type="component" value="Unassembled WGS sequence"/>
</dbReference>
<evidence type="ECO:0000313" key="1">
    <source>
        <dbReference type="EMBL" id="OGL41069.1"/>
    </source>
</evidence>
<dbReference type="Gene3D" id="1.25.40.10">
    <property type="entry name" value="Tetratricopeptide repeat domain"/>
    <property type="match status" value="1"/>
</dbReference>